<reference evidence="2 3" key="1">
    <citation type="submission" date="2016-10" db="EMBL/GenBank/DDBJ databases">
        <authorList>
            <person name="de Groot N.N."/>
        </authorList>
    </citation>
    <scope>NUCLEOTIDE SEQUENCE [LARGE SCALE GENOMIC DNA]</scope>
    <source>
        <strain evidence="2 3">DSM 797</strain>
    </source>
</reference>
<proteinExistence type="predicted"/>
<accession>A0A1G9PJC5</accession>
<dbReference type="InterPro" id="IPR012454">
    <property type="entry name" value="DUF1659"/>
</dbReference>
<sequence length="73" mass="7774">MAIATKNPSGLKLKFQIGQDELTGKIKTKTKTLSNVKPSASNDAVHEVGELLASLQDHTLLEVAKIDNTTLSA</sequence>
<evidence type="ECO:0000259" key="1">
    <source>
        <dbReference type="Pfam" id="PF07872"/>
    </source>
</evidence>
<dbReference type="RefSeq" id="WP_092725820.1">
    <property type="nucleotide sequence ID" value="NZ_FNGW01000004.1"/>
</dbReference>
<dbReference type="STRING" id="1121325.SAMN04515677_104394"/>
<protein>
    <recommendedName>
        <fullName evidence="1">DUF1659 domain-containing protein</fullName>
    </recommendedName>
</protein>
<dbReference type="AlphaFoldDB" id="A0A1G9PJC5"/>
<gene>
    <name evidence="2" type="ORF">SAMN04515677_104394</name>
</gene>
<evidence type="ECO:0000313" key="3">
    <source>
        <dbReference type="Proteomes" id="UP000199068"/>
    </source>
</evidence>
<dbReference type="EMBL" id="FNGW01000004">
    <property type="protein sequence ID" value="SDL98962.1"/>
    <property type="molecule type" value="Genomic_DNA"/>
</dbReference>
<feature type="domain" description="DUF1659" evidence="1">
    <location>
        <begin position="3"/>
        <end position="72"/>
    </location>
</feature>
<organism evidence="2 3">
    <name type="scientific">Romboutsia lituseburensis DSM 797</name>
    <dbReference type="NCBI Taxonomy" id="1121325"/>
    <lineage>
        <taxon>Bacteria</taxon>
        <taxon>Bacillati</taxon>
        <taxon>Bacillota</taxon>
        <taxon>Clostridia</taxon>
        <taxon>Peptostreptococcales</taxon>
        <taxon>Peptostreptococcaceae</taxon>
        <taxon>Romboutsia</taxon>
    </lineage>
</organism>
<evidence type="ECO:0000313" key="2">
    <source>
        <dbReference type="EMBL" id="SDL98962.1"/>
    </source>
</evidence>
<name>A0A1G9PJC5_9FIRM</name>
<dbReference type="Pfam" id="PF07872">
    <property type="entry name" value="DUF1659"/>
    <property type="match status" value="1"/>
</dbReference>
<dbReference type="Proteomes" id="UP000199068">
    <property type="component" value="Unassembled WGS sequence"/>
</dbReference>
<keyword evidence="3" id="KW-1185">Reference proteome</keyword>